<dbReference type="KEGG" id="sus:Acid_2128"/>
<sequence>MRERNVPLILGIALKPNRDLFIVVCGCGAGNLACSRLSGGFRVIAWDYPLPHLSHAACLRLPQCGAPNREGAISNGVTLLPCRKFS</sequence>
<evidence type="ECO:0000313" key="1">
    <source>
        <dbReference type="EMBL" id="ABJ83118.1"/>
    </source>
</evidence>
<protein>
    <submittedName>
        <fullName evidence="1">Uncharacterized protein</fullName>
    </submittedName>
</protein>
<name>Q026F1_SOLUE</name>
<dbReference type="HOGENOM" id="CLU_2496250_0_0_0"/>
<dbReference type="STRING" id="234267.Acid_2128"/>
<reference evidence="1" key="1">
    <citation type="submission" date="2006-10" db="EMBL/GenBank/DDBJ databases">
        <title>Complete sequence of Solibacter usitatus Ellin6076.</title>
        <authorList>
            <consortium name="US DOE Joint Genome Institute"/>
            <person name="Copeland A."/>
            <person name="Lucas S."/>
            <person name="Lapidus A."/>
            <person name="Barry K."/>
            <person name="Detter J.C."/>
            <person name="Glavina del Rio T."/>
            <person name="Hammon N."/>
            <person name="Israni S."/>
            <person name="Dalin E."/>
            <person name="Tice H."/>
            <person name="Pitluck S."/>
            <person name="Thompson L.S."/>
            <person name="Brettin T."/>
            <person name="Bruce D."/>
            <person name="Han C."/>
            <person name="Tapia R."/>
            <person name="Gilna P."/>
            <person name="Schmutz J."/>
            <person name="Larimer F."/>
            <person name="Land M."/>
            <person name="Hauser L."/>
            <person name="Kyrpides N."/>
            <person name="Mikhailova N."/>
            <person name="Janssen P.H."/>
            <person name="Kuske C.R."/>
            <person name="Richardson P."/>
        </authorList>
    </citation>
    <scope>NUCLEOTIDE SEQUENCE</scope>
    <source>
        <strain evidence="1">Ellin6076</strain>
    </source>
</reference>
<proteinExistence type="predicted"/>
<accession>Q026F1</accession>
<dbReference type="EMBL" id="CP000473">
    <property type="protein sequence ID" value="ABJ83118.1"/>
    <property type="molecule type" value="Genomic_DNA"/>
</dbReference>
<dbReference type="InParanoid" id="Q026F1"/>
<organism evidence="1">
    <name type="scientific">Solibacter usitatus (strain Ellin6076)</name>
    <dbReference type="NCBI Taxonomy" id="234267"/>
    <lineage>
        <taxon>Bacteria</taxon>
        <taxon>Pseudomonadati</taxon>
        <taxon>Acidobacteriota</taxon>
        <taxon>Terriglobia</taxon>
        <taxon>Bryobacterales</taxon>
        <taxon>Solibacteraceae</taxon>
        <taxon>Candidatus Solibacter</taxon>
    </lineage>
</organism>
<dbReference type="AlphaFoldDB" id="Q026F1"/>
<gene>
    <name evidence="1" type="ordered locus">Acid_2128</name>
</gene>